<proteinExistence type="predicted"/>
<organism evidence="1 2">
    <name type="scientific">Tanacetum coccineum</name>
    <dbReference type="NCBI Taxonomy" id="301880"/>
    <lineage>
        <taxon>Eukaryota</taxon>
        <taxon>Viridiplantae</taxon>
        <taxon>Streptophyta</taxon>
        <taxon>Embryophyta</taxon>
        <taxon>Tracheophyta</taxon>
        <taxon>Spermatophyta</taxon>
        <taxon>Magnoliopsida</taxon>
        <taxon>eudicotyledons</taxon>
        <taxon>Gunneridae</taxon>
        <taxon>Pentapetalae</taxon>
        <taxon>asterids</taxon>
        <taxon>campanulids</taxon>
        <taxon>Asterales</taxon>
        <taxon>Asteraceae</taxon>
        <taxon>Asteroideae</taxon>
        <taxon>Anthemideae</taxon>
        <taxon>Anthemidinae</taxon>
        <taxon>Tanacetum</taxon>
    </lineage>
</organism>
<accession>A0ABQ5IMZ4</accession>
<name>A0ABQ5IMZ4_9ASTR</name>
<comment type="caution">
    <text evidence="1">The sequence shown here is derived from an EMBL/GenBank/DDBJ whole genome shotgun (WGS) entry which is preliminary data.</text>
</comment>
<reference evidence="1" key="1">
    <citation type="journal article" date="2022" name="Int. J. Mol. Sci.">
        <title>Draft Genome of Tanacetum Coccineum: Genomic Comparison of Closely Related Tanacetum-Family Plants.</title>
        <authorList>
            <person name="Yamashiro T."/>
            <person name="Shiraishi A."/>
            <person name="Nakayama K."/>
            <person name="Satake H."/>
        </authorList>
    </citation>
    <scope>NUCLEOTIDE SEQUENCE</scope>
</reference>
<dbReference type="Pfam" id="PF04827">
    <property type="entry name" value="Plant_tran"/>
    <property type="match status" value="2"/>
</dbReference>
<dbReference type="InterPro" id="IPR006912">
    <property type="entry name" value="Harbinger_derived_prot"/>
</dbReference>
<gene>
    <name evidence="1" type="ORF">Tco_1111090</name>
</gene>
<dbReference type="EMBL" id="BQNB010020895">
    <property type="protein sequence ID" value="GJU00752.1"/>
    <property type="molecule type" value="Genomic_DNA"/>
</dbReference>
<dbReference type="PANTHER" id="PTHR47150:SF5">
    <property type="entry name" value="OS07G0546750 PROTEIN"/>
    <property type="match status" value="1"/>
</dbReference>
<keyword evidence="2" id="KW-1185">Reference proteome</keyword>
<reference evidence="1" key="2">
    <citation type="submission" date="2022-01" db="EMBL/GenBank/DDBJ databases">
        <authorList>
            <person name="Yamashiro T."/>
            <person name="Shiraishi A."/>
            <person name="Satake H."/>
            <person name="Nakayama K."/>
        </authorList>
    </citation>
    <scope>NUCLEOTIDE SEQUENCE</scope>
</reference>
<protein>
    <submittedName>
        <fullName evidence="1">ALP1-like protein isoform X1</fullName>
    </submittedName>
</protein>
<dbReference type="PANTHER" id="PTHR47150">
    <property type="entry name" value="OS12G0169200 PROTEIN"/>
    <property type="match status" value="1"/>
</dbReference>
<dbReference type="Proteomes" id="UP001151760">
    <property type="component" value="Unassembled WGS sequence"/>
</dbReference>
<sequence length="235" mass="28509">MNSNDLSDIYEYHTQLDMEQYTQYLEYFEQYEAMEEDEAESSVKHTRRYIARDRELAEDKLRRDYFGDENTPPVYPEEYFRRRVPGANNDLNVLYGSPLFDDLLADKAPEAPFQVNEKTYEKVQESARKDIERAFGVLQGRWGIIQQPARAYHMNTIKRIMYCCMILHNMILEDQKFDISEYWSMYASPESNIQRTWVERCERQRMKNKELRDRRVHEDLRQDIMDHLWNLNDEI</sequence>
<evidence type="ECO:0000313" key="1">
    <source>
        <dbReference type="EMBL" id="GJU00752.1"/>
    </source>
</evidence>
<evidence type="ECO:0000313" key="2">
    <source>
        <dbReference type="Proteomes" id="UP001151760"/>
    </source>
</evidence>